<feature type="compositionally biased region" description="Basic and acidic residues" evidence="1">
    <location>
        <begin position="23"/>
        <end position="36"/>
    </location>
</feature>
<evidence type="ECO:0000313" key="3">
    <source>
        <dbReference type="Proteomes" id="UP000324897"/>
    </source>
</evidence>
<feature type="non-terminal residue" evidence="2">
    <location>
        <position position="243"/>
    </location>
</feature>
<dbReference type="Gramene" id="TVU36246">
    <property type="protein sequence ID" value="TVU36246"/>
    <property type="gene ID" value="EJB05_18171"/>
</dbReference>
<gene>
    <name evidence="2" type="ORF">EJB05_18171</name>
</gene>
<accession>A0A5J9VLB4</accession>
<dbReference type="AlphaFoldDB" id="A0A5J9VLB4"/>
<reference evidence="2 3" key="1">
    <citation type="journal article" date="2019" name="Sci. Rep.">
        <title>A high-quality genome of Eragrostis curvula grass provides insights into Poaceae evolution and supports new strategies to enhance forage quality.</title>
        <authorList>
            <person name="Carballo J."/>
            <person name="Santos B.A.C.M."/>
            <person name="Zappacosta D."/>
            <person name="Garbus I."/>
            <person name="Selva J.P."/>
            <person name="Gallo C.A."/>
            <person name="Diaz A."/>
            <person name="Albertini E."/>
            <person name="Caccamo M."/>
            <person name="Echenique V."/>
        </authorList>
    </citation>
    <scope>NUCLEOTIDE SEQUENCE [LARGE SCALE GENOMIC DNA]</scope>
    <source>
        <strain evidence="3">cv. Victoria</strain>
        <tissue evidence="2">Leaf</tissue>
    </source>
</reference>
<keyword evidence="3" id="KW-1185">Reference proteome</keyword>
<dbReference type="Proteomes" id="UP000324897">
    <property type="component" value="Unassembled WGS sequence"/>
</dbReference>
<evidence type="ECO:0000256" key="1">
    <source>
        <dbReference type="SAM" id="MobiDB-lite"/>
    </source>
</evidence>
<protein>
    <submittedName>
        <fullName evidence="2">Uncharacterized protein</fullName>
    </submittedName>
</protein>
<evidence type="ECO:0000313" key="2">
    <source>
        <dbReference type="EMBL" id="TVU36246.1"/>
    </source>
</evidence>
<feature type="region of interest" description="Disordered" evidence="1">
    <location>
        <begin position="185"/>
        <end position="213"/>
    </location>
</feature>
<comment type="caution">
    <text evidence="2">The sequence shown here is derived from an EMBL/GenBank/DDBJ whole genome shotgun (WGS) entry which is preliminary data.</text>
</comment>
<organism evidence="2 3">
    <name type="scientific">Eragrostis curvula</name>
    <name type="common">weeping love grass</name>
    <dbReference type="NCBI Taxonomy" id="38414"/>
    <lineage>
        <taxon>Eukaryota</taxon>
        <taxon>Viridiplantae</taxon>
        <taxon>Streptophyta</taxon>
        <taxon>Embryophyta</taxon>
        <taxon>Tracheophyta</taxon>
        <taxon>Spermatophyta</taxon>
        <taxon>Magnoliopsida</taxon>
        <taxon>Liliopsida</taxon>
        <taxon>Poales</taxon>
        <taxon>Poaceae</taxon>
        <taxon>PACMAD clade</taxon>
        <taxon>Chloridoideae</taxon>
        <taxon>Eragrostideae</taxon>
        <taxon>Eragrostidinae</taxon>
        <taxon>Eragrostis</taxon>
    </lineage>
</organism>
<feature type="region of interest" description="Disordered" evidence="1">
    <location>
        <begin position="113"/>
        <end position="170"/>
    </location>
</feature>
<dbReference type="EMBL" id="RWGY01000009">
    <property type="protein sequence ID" value="TVU36246.1"/>
    <property type="molecule type" value="Genomic_DNA"/>
</dbReference>
<name>A0A5J9VLB4_9POAL</name>
<feature type="region of interest" description="Disordered" evidence="1">
    <location>
        <begin position="18"/>
        <end position="43"/>
    </location>
</feature>
<feature type="compositionally biased region" description="Basic residues" evidence="1">
    <location>
        <begin position="161"/>
        <end position="170"/>
    </location>
</feature>
<proteinExistence type="predicted"/>
<feature type="region of interest" description="Disordered" evidence="1">
    <location>
        <begin position="66"/>
        <end position="91"/>
    </location>
</feature>
<sequence length="243" mass="26971">MRTHIRRRRWMRSARPLEMAASRAEDPSRPRVEAHARGGAPGGVIVFPCEPDLPQGELSMVGRRRGALPRRGQAPAGWRPTRSAASPPDLNGARLQAPLRWRPRGAQVAAASSQAAANLVPRQHRRARGQRSPGYAAPTGSSFNPKASKAGGASGFDLARRSRRHPRPKISRSCPLRVECQFRTDPRRGRRVRGCGRPPQKEPQRRSWTSPTSNTCEATYVDQCMSMILEFFVGSDNRNNLKM</sequence>